<dbReference type="Pfam" id="PF01467">
    <property type="entry name" value="CTP_transf_like"/>
    <property type="match status" value="1"/>
</dbReference>
<feature type="binding site" evidence="9">
    <location>
        <position position="78"/>
    </location>
    <ligand>
        <name>substrate</name>
    </ligand>
</feature>
<evidence type="ECO:0000256" key="4">
    <source>
        <dbReference type="ARBA" id="ARBA00022741"/>
    </source>
</evidence>
<comment type="similarity">
    <text evidence="9">Belongs to the bacterial CoaD family.</text>
</comment>
<feature type="binding site" evidence="9">
    <location>
        <position position="13"/>
    </location>
    <ligand>
        <name>substrate</name>
    </ligand>
</feature>
<evidence type="ECO:0000256" key="3">
    <source>
        <dbReference type="ARBA" id="ARBA00022695"/>
    </source>
</evidence>
<gene>
    <name evidence="9" type="primary">coaD</name>
    <name evidence="11" type="ORF">AUJ95_03530</name>
</gene>
<dbReference type="PANTHER" id="PTHR21342:SF1">
    <property type="entry name" value="PHOSPHOPANTETHEINE ADENYLYLTRANSFERASE"/>
    <property type="match status" value="1"/>
</dbReference>
<reference evidence="11 12" key="1">
    <citation type="journal article" date="2016" name="Environ. Microbiol.">
        <title>Genomic resolution of a cold subsurface aquifer community provides metabolic insights for novel microbes adapted to high CO concentrations.</title>
        <authorList>
            <person name="Probst A.J."/>
            <person name="Castelle C.J."/>
            <person name="Singh A."/>
            <person name="Brown C.T."/>
            <person name="Anantharaman K."/>
            <person name="Sharon I."/>
            <person name="Hug L.A."/>
            <person name="Burstein D."/>
            <person name="Emerson J.B."/>
            <person name="Thomas B.C."/>
            <person name="Banfield J.F."/>
        </authorList>
    </citation>
    <scope>NUCLEOTIDE SEQUENCE [LARGE SCALE GENOMIC DNA]</scope>
    <source>
        <strain evidence="11">CG2_30_40_21</strain>
    </source>
</reference>
<dbReference type="Gene3D" id="3.40.50.620">
    <property type="entry name" value="HUPs"/>
    <property type="match status" value="1"/>
</dbReference>
<comment type="catalytic activity">
    <reaction evidence="8 9">
        <text>(R)-4'-phosphopantetheine + ATP + H(+) = 3'-dephospho-CoA + diphosphate</text>
        <dbReference type="Rhea" id="RHEA:19801"/>
        <dbReference type="ChEBI" id="CHEBI:15378"/>
        <dbReference type="ChEBI" id="CHEBI:30616"/>
        <dbReference type="ChEBI" id="CHEBI:33019"/>
        <dbReference type="ChEBI" id="CHEBI:57328"/>
        <dbReference type="ChEBI" id="CHEBI:61723"/>
        <dbReference type="EC" id="2.7.7.3"/>
    </reaction>
</comment>
<comment type="cofactor">
    <cofactor evidence="9">
        <name>Mg(2+)</name>
        <dbReference type="ChEBI" id="CHEBI:18420"/>
    </cofactor>
</comment>
<feature type="binding site" evidence="9">
    <location>
        <begin position="93"/>
        <end position="95"/>
    </location>
    <ligand>
        <name>ATP</name>
        <dbReference type="ChEBI" id="CHEBI:30616"/>
    </ligand>
</feature>
<dbReference type="GO" id="GO:0004595">
    <property type="term" value="F:pantetheine-phosphate adenylyltransferase activity"/>
    <property type="evidence" value="ECO:0007669"/>
    <property type="project" value="UniProtKB-UniRule"/>
</dbReference>
<protein>
    <recommendedName>
        <fullName evidence="9">Phosphopantetheine adenylyltransferase</fullName>
        <ecNumber evidence="9">2.7.7.3</ecNumber>
    </recommendedName>
    <alternativeName>
        <fullName evidence="9">Dephospho-CoA pyrophosphorylase</fullName>
    </alternativeName>
    <alternativeName>
        <fullName evidence="9">Pantetheine-phosphate adenylyltransferase</fullName>
        <shortName evidence="9">PPAT</shortName>
    </alternativeName>
</protein>
<keyword evidence="5 9" id="KW-0067">ATP-binding</keyword>
<evidence type="ECO:0000256" key="8">
    <source>
        <dbReference type="ARBA" id="ARBA00029346"/>
    </source>
</evidence>
<feature type="domain" description="Cytidyltransferase-like" evidence="10">
    <location>
        <begin position="9"/>
        <end position="138"/>
    </location>
</feature>
<dbReference type="AlphaFoldDB" id="A0A1J5EDE3"/>
<dbReference type="HAMAP" id="MF_00151">
    <property type="entry name" value="PPAT_bact"/>
    <property type="match status" value="1"/>
</dbReference>
<evidence type="ECO:0000313" key="11">
    <source>
        <dbReference type="EMBL" id="OIP41334.1"/>
    </source>
</evidence>
<keyword evidence="3 9" id="KW-0548">Nucleotidyltransferase</keyword>
<feature type="binding site" evidence="9">
    <location>
        <position position="92"/>
    </location>
    <ligand>
        <name>substrate</name>
    </ligand>
</feature>
<dbReference type="GO" id="GO:0015937">
    <property type="term" value="P:coenzyme A biosynthetic process"/>
    <property type="evidence" value="ECO:0007669"/>
    <property type="project" value="UniProtKB-UniRule"/>
</dbReference>
<evidence type="ECO:0000256" key="5">
    <source>
        <dbReference type="ARBA" id="ARBA00022840"/>
    </source>
</evidence>
<keyword evidence="2 9" id="KW-0808">Transferase</keyword>
<dbReference type="InterPro" id="IPR014729">
    <property type="entry name" value="Rossmann-like_a/b/a_fold"/>
</dbReference>
<dbReference type="PANTHER" id="PTHR21342">
    <property type="entry name" value="PHOSPHOPANTETHEINE ADENYLYLTRANSFERASE"/>
    <property type="match status" value="1"/>
</dbReference>
<feature type="site" description="Transition state stabilizer" evidence="9">
    <location>
        <position position="21"/>
    </location>
</feature>
<evidence type="ECO:0000256" key="7">
    <source>
        <dbReference type="ARBA" id="ARBA00022993"/>
    </source>
</evidence>
<dbReference type="UniPathway" id="UPA00241">
    <property type="reaction ID" value="UER00355"/>
</dbReference>
<dbReference type="CDD" id="cd02163">
    <property type="entry name" value="PPAT"/>
    <property type="match status" value="1"/>
</dbReference>
<dbReference type="PRINTS" id="PR01020">
    <property type="entry name" value="LPSBIOSNTHSS"/>
</dbReference>
<evidence type="ECO:0000256" key="1">
    <source>
        <dbReference type="ARBA" id="ARBA00022490"/>
    </source>
</evidence>
<comment type="pathway">
    <text evidence="9">Cofactor biosynthesis; coenzyme A biosynthesis; CoA from (R)-pantothenate: step 4/5.</text>
</comment>
<comment type="subcellular location">
    <subcellularLocation>
        <location evidence="9">Cytoplasm</location>
    </subcellularLocation>
</comment>
<feature type="binding site" evidence="9">
    <location>
        <position position="21"/>
    </location>
    <ligand>
        <name>ATP</name>
        <dbReference type="ChEBI" id="CHEBI:30616"/>
    </ligand>
</feature>
<dbReference type="InterPro" id="IPR001980">
    <property type="entry name" value="PPAT"/>
</dbReference>
<keyword evidence="6 9" id="KW-0460">Magnesium</keyword>
<evidence type="ECO:0000259" key="10">
    <source>
        <dbReference type="Pfam" id="PF01467"/>
    </source>
</evidence>
<feature type="binding site" evidence="9">
    <location>
        <begin position="128"/>
        <end position="134"/>
    </location>
    <ligand>
        <name>ATP</name>
        <dbReference type="ChEBI" id="CHEBI:30616"/>
    </ligand>
</feature>
<comment type="caution">
    <text evidence="11">The sequence shown here is derived from an EMBL/GenBank/DDBJ whole genome shotgun (WGS) entry which is preliminary data.</text>
</comment>
<accession>A0A1J5EDE3</accession>
<dbReference type="GO" id="GO:0005737">
    <property type="term" value="C:cytoplasm"/>
    <property type="evidence" value="ECO:0007669"/>
    <property type="project" value="UniProtKB-SubCell"/>
</dbReference>
<comment type="function">
    <text evidence="9">Reversibly transfers an adenylyl group from ATP to 4'-phosphopantetheine, yielding dephospho-CoA (dPCoA) and pyrophosphate.</text>
</comment>
<dbReference type="EMBL" id="MNYI01000087">
    <property type="protein sequence ID" value="OIP41334.1"/>
    <property type="molecule type" value="Genomic_DNA"/>
</dbReference>
<comment type="subunit">
    <text evidence="9">Homohexamer.</text>
</comment>
<feature type="binding site" evidence="9">
    <location>
        <position position="46"/>
    </location>
    <ligand>
        <name>substrate</name>
    </ligand>
</feature>
<dbReference type="GO" id="GO:0005524">
    <property type="term" value="F:ATP binding"/>
    <property type="evidence" value="ECO:0007669"/>
    <property type="project" value="UniProtKB-KW"/>
</dbReference>
<evidence type="ECO:0000256" key="9">
    <source>
        <dbReference type="HAMAP-Rule" id="MF_00151"/>
    </source>
</evidence>
<dbReference type="NCBIfam" id="TIGR01510">
    <property type="entry name" value="coaD_prev_kdtB"/>
    <property type="match status" value="1"/>
</dbReference>
<dbReference type="STRING" id="1817895.AUJ95_03530"/>
<evidence type="ECO:0000256" key="2">
    <source>
        <dbReference type="ARBA" id="ARBA00022679"/>
    </source>
</evidence>
<proteinExistence type="inferred from homology"/>
<organism evidence="11 12">
    <name type="scientific">Candidatus Desantisbacteria bacterium CG2_30_40_21</name>
    <dbReference type="NCBI Taxonomy" id="1817895"/>
    <lineage>
        <taxon>Bacteria</taxon>
        <taxon>Candidatus Desantisiibacteriota</taxon>
    </lineage>
</organism>
<dbReference type="SUPFAM" id="SSF52374">
    <property type="entry name" value="Nucleotidylyl transferase"/>
    <property type="match status" value="1"/>
</dbReference>
<keyword evidence="7 9" id="KW-0173">Coenzyme A biosynthesis</keyword>
<name>A0A1J5EDE3_9BACT</name>
<dbReference type="InterPro" id="IPR004821">
    <property type="entry name" value="Cyt_trans-like"/>
</dbReference>
<feature type="binding site" evidence="9">
    <location>
        <begin position="13"/>
        <end position="14"/>
    </location>
    <ligand>
        <name>ATP</name>
        <dbReference type="ChEBI" id="CHEBI:30616"/>
    </ligand>
</feature>
<dbReference type="Proteomes" id="UP000183085">
    <property type="component" value="Unassembled WGS sequence"/>
</dbReference>
<dbReference type="NCBIfam" id="TIGR00125">
    <property type="entry name" value="cyt_tran_rel"/>
    <property type="match status" value="1"/>
</dbReference>
<evidence type="ECO:0000256" key="6">
    <source>
        <dbReference type="ARBA" id="ARBA00022842"/>
    </source>
</evidence>
<keyword evidence="4 9" id="KW-0547">Nucleotide-binding</keyword>
<evidence type="ECO:0000313" key="12">
    <source>
        <dbReference type="Proteomes" id="UP000183085"/>
    </source>
</evidence>
<dbReference type="EC" id="2.7.7.3" evidence="9"/>
<sequence>MYAQQKIVVYPGTFDPVTLGHLDIVERAIPIFDRVIIAVAKDTGGKPTLFSIEERTQMLLEATKNYPKTEVHSFSGLLTEYVKKVGACSIIRGLRAISDFEHEFQMASINKRLNPSIETLFMMTNESYFFLSSSVVKEIAALGGNLQGFVPEWVEKQIKKKLMGE</sequence>
<feature type="binding site" evidence="9">
    <location>
        <position position="103"/>
    </location>
    <ligand>
        <name>ATP</name>
        <dbReference type="ChEBI" id="CHEBI:30616"/>
    </ligand>
</feature>
<keyword evidence="1 9" id="KW-0963">Cytoplasm</keyword>